<reference evidence="4" key="1">
    <citation type="submission" date="2015-07" db="EMBL/GenBank/DDBJ databases">
        <title>Near-Complete Genome Sequence of the Cellulolytic Bacterium Bacteroides (Pseudobacteroides) cellulosolvens ATCC 35603.</title>
        <authorList>
            <person name="Dassa B."/>
            <person name="Utturkar S.M."/>
            <person name="Klingeman D.M."/>
            <person name="Hurt R.A."/>
            <person name="Keller M."/>
            <person name="Xu J."/>
            <person name="Reddy Y.H.K."/>
            <person name="Borovok I."/>
            <person name="Grinberg I.R."/>
            <person name="Lamed R."/>
            <person name="Zhivin O."/>
            <person name="Bayer E.A."/>
            <person name="Brown S.D."/>
        </authorList>
    </citation>
    <scope>NUCLEOTIDE SEQUENCE [LARGE SCALE GENOMIC DNA]</scope>
    <source>
        <strain evidence="4">DSM 2933</strain>
    </source>
</reference>
<evidence type="ECO:0000313" key="3">
    <source>
        <dbReference type="EMBL" id="KNY26309.1"/>
    </source>
</evidence>
<protein>
    <submittedName>
        <fullName evidence="3">Transcriptional modulator of MazE/toxin, MazF</fullName>
    </submittedName>
</protein>
<proteinExistence type="inferred from homology"/>
<accession>A0A0L6JKK1</accession>
<dbReference type="EMBL" id="LGTC01000001">
    <property type="protein sequence ID" value="KNY26309.1"/>
    <property type="molecule type" value="Genomic_DNA"/>
</dbReference>
<keyword evidence="2" id="KW-1277">Toxin-antitoxin system</keyword>
<organism evidence="3 4">
    <name type="scientific">Pseudobacteroides cellulosolvens ATCC 35603 = DSM 2933</name>
    <dbReference type="NCBI Taxonomy" id="398512"/>
    <lineage>
        <taxon>Bacteria</taxon>
        <taxon>Bacillati</taxon>
        <taxon>Bacillota</taxon>
        <taxon>Clostridia</taxon>
        <taxon>Eubacteriales</taxon>
        <taxon>Oscillospiraceae</taxon>
        <taxon>Pseudobacteroides</taxon>
    </lineage>
</organism>
<dbReference type="InterPro" id="IPR011067">
    <property type="entry name" value="Plasmid_toxin/cell-grow_inhib"/>
</dbReference>
<evidence type="ECO:0000256" key="1">
    <source>
        <dbReference type="ARBA" id="ARBA00007521"/>
    </source>
</evidence>
<dbReference type="InterPro" id="IPR003477">
    <property type="entry name" value="PemK-like"/>
</dbReference>
<dbReference type="STRING" id="398512.Bccel_1571"/>
<dbReference type="GO" id="GO:0006402">
    <property type="term" value="P:mRNA catabolic process"/>
    <property type="evidence" value="ECO:0007669"/>
    <property type="project" value="TreeGrafter"/>
</dbReference>
<comment type="caution">
    <text evidence="3">The sequence shown here is derived from an EMBL/GenBank/DDBJ whole genome shotgun (WGS) entry which is preliminary data.</text>
</comment>
<dbReference type="eggNOG" id="COG2337">
    <property type="taxonomic scope" value="Bacteria"/>
</dbReference>
<dbReference type="GO" id="GO:0004521">
    <property type="term" value="F:RNA endonuclease activity"/>
    <property type="evidence" value="ECO:0007669"/>
    <property type="project" value="TreeGrafter"/>
</dbReference>
<dbReference type="SUPFAM" id="SSF50118">
    <property type="entry name" value="Cell growth inhibitor/plasmid maintenance toxic component"/>
    <property type="match status" value="1"/>
</dbReference>
<dbReference type="Proteomes" id="UP000036923">
    <property type="component" value="Unassembled WGS sequence"/>
</dbReference>
<dbReference type="Pfam" id="PF02452">
    <property type="entry name" value="PemK_toxin"/>
    <property type="match status" value="1"/>
</dbReference>
<comment type="similarity">
    <text evidence="1">Belongs to the PemK/MazF family.</text>
</comment>
<dbReference type="GO" id="GO:0003677">
    <property type="term" value="F:DNA binding"/>
    <property type="evidence" value="ECO:0007669"/>
    <property type="project" value="InterPro"/>
</dbReference>
<name>A0A0L6JKK1_9FIRM</name>
<keyword evidence="4" id="KW-1185">Reference proteome</keyword>
<sequence>MANRITKKDIVNNLLTEIKSNVNALNVDIAIPILNWTSKKINLSQQEKTRQEVYRKSNRTKEKPRLIYKWSIYEANLGKNVGSEQNGTNRPVLVLQNQIFNSDSNTVIIVPLTDILDVNGNQKRLMKTHVEIDHNDLSKKSIIKLEHLKSISKNRLKKYVCSIDNVDKRVEIEEKIKLLIGIKK</sequence>
<evidence type="ECO:0000313" key="4">
    <source>
        <dbReference type="Proteomes" id="UP000036923"/>
    </source>
</evidence>
<dbReference type="Gene3D" id="2.30.30.110">
    <property type="match status" value="1"/>
</dbReference>
<evidence type="ECO:0000256" key="2">
    <source>
        <dbReference type="ARBA" id="ARBA00022649"/>
    </source>
</evidence>
<dbReference type="GO" id="GO:0016075">
    <property type="term" value="P:rRNA catabolic process"/>
    <property type="evidence" value="ECO:0007669"/>
    <property type="project" value="TreeGrafter"/>
</dbReference>
<dbReference type="RefSeq" id="WP_050753245.1">
    <property type="nucleotide sequence ID" value="NZ_JQKC01000018.1"/>
</dbReference>
<dbReference type="PANTHER" id="PTHR33988">
    <property type="entry name" value="ENDORIBONUCLEASE MAZF-RELATED"/>
    <property type="match status" value="1"/>
</dbReference>
<dbReference type="AlphaFoldDB" id="A0A0L6JKK1"/>
<dbReference type="PANTHER" id="PTHR33988:SF2">
    <property type="entry name" value="ENDORIBONUCLEASE MAZF"/>
    <property type="match status" value="1"/>
</dbReference>
<gene>
    <name evidence="3" type="ORF">Bccel_1571</name>
</gene>
<dbReference type="OrthoDB" id="9808744at2"/>